<evidence type="ECO:0000313" key="3">
    <source>
        <dbReference type="Proteomes" id="UP000285972"/>
    </source>
</evidence>
<evidence type="ECO:0000313" key="2">
    <source>
        <dbReference type="EMBL" id="RLM25971.1"/>
    </source>
</evidence>
<accession>A0AAE8EPX7</accession>
<dbReference type="GeneID" id="70905991"/>
<evidence type="ECO:0000256" key="1">
    <source>
        <dbReference type="SAM" id="SignalP"/>
    </source>
</evidence>
<sequence length="79" mass="8381">MKHPLSLLILSLCAVKAQAFTVKIPSEQTGKTEAATRASIAFASFHAMDVKTLQPGICDAVSVNGCNCPYCTQLRGLGR</sequence>
<dbReference type="Proteomes" id="UP000285972">
    <property type="component" value="Unassembled WGS sequence"/>
</dbReference>
<protein>
    <submittedName>
        <fullName evidence="2">Uncharacterized protein</fullName>
    </submittedName>
</protein>
<gene>
    <name evidence="2" type="ORF">BIY26_08290</name>
</gene>
<keyword evidence="1" id="KW-0732">Signal</keyword>
<dbReference type="AlphaFoldDB" id="A0AAE8EPX7"/>
<dbReference type="KEGG" id="bgj:AWC36_04270"/>
<feature type="chain" id="PRO_5041952628" evidence="1">
    <location>
        <begin position="20"/>
        <end position="79"/>
    </location>
</feature>
<proteinExistence type="predicted"/>
<dbReference type="RefSeq" id="WP_095833693.1">
    <property type="nucleotide sequence ID" value="NZ_CP014137.1"/>
</dbReference>
<name>A0AAE8EPX7_9GAMM</name>
<organism evidence="2 3">
    <name type="scientific">Brenneria goodwinii</name>
    <dbReference type="NCBI Taxonomy" id="1109412"/>
    <lineage>
        <taxon>Bacteria</taxon>
        <taxon>Pseudomonadati</taxon>
        <taxon>Pseudomonadota</taxon>
        <taxon>Gammaproteobacteria</taxon>
        <taxon>Enterobacterales</taxon>
        <taxon>Pectobacteriaceae</taxon>
        <taxon>Brenneria</taxon>
    </lineage>
</organism>
<reference evidence="2 3" key="1">
    <citation type="submission" date="2016-09" db="EMBL/GenBank/DDBJ databases">
        <authorList>
            <person name="Doonan J."/>
            <person name="Pachebat J.A."/>
            <person name="Golyshin P.N."/>
            <person name="Denman S."/>
            <person name="Mcdonald J.E."/>
        </authorList>
    </citation>
    <scope>NUCLEOTIDE SEQUENCE [LARGE SCALE GENOMIC DNA]</scope>
    <source>
        <strain evidence="2 3">FRB141</strain>
    </source>
</reference>
<dbReference type="EMBL" id="MJLX01000017">
    <property type="protein sequence ID" value="RLM25971.1"/>
    <property type="molecule type" value="Genomic_DNA"/>
</dbReference>
<comment type="caution">
    <text evidence="2">The sequence shown here is derived from an EMBL/GenBank/DDBJ whole genome shotgun (WGS) entry which is preliminary data.</text>
</comment>
<feature type="signal peptide" evidence="1">
    <location>
        <begin position="1"/>
        <end position="19"/>
    </location>
</feature>